<dbReference type="Proteomes" id="UP001501787">
    <property type="component" value="Unassembled WGS sequence"/>
</dbReference>
<organism evidence="2 3">
    <name type="scientific">Psychrobacter aestuarii</name>
    <dbReference type="NCBI Taxonomy" id="556327"/>
    <lineage>
        <taxon>Bacteria</taxon>
        <taxon>Pseudomonadati</taxon>
        <taxon>Pseudomonadota</taxon>
        <taxon>Gammaproteobacteria</taxon>
        <taxon>Moraxellales</taxon>
        <taxon>Moraxellaceae</taxon>
        <taxon>Psychrobacter</taxon>
    </lineage>
</organism>
<feature type="region of interest" description="Disordered" evidence="1">
    <location>
        <begin position="61"/>
        <end position="83"/>
    </location>
</feature>
<sequence>MIDPFANNHQSMQVGNLVIENQTDKVTIYGDIDITRDKTGRAAIEELHQLTSAILNAMDTQNLDAPSNDNNDRSDTTIANPFL</sequence>
<keyword evidence="3" id="KW-1185">Reference proteome</keyword>
<evidence type="ECO:0000313" key="3">
    <source>
        <dbReference type="Proteomes" id="UP001501787"/>
    </source>
</evidence>
<evidence type="ECO:0000313" key="2">
    <source>
        <dbReference type="EMBL" id="GAA0307559.1"/>
    </source>
</evidence>
<proteinExistence type="predicted"/>
<name>A0ABN0VJJ5_9GAMM</name>
<accession>A0ABN0VJJ5</accession>
<protein>
    <submittedName>
        <fullName evidence="2">Uncharacterized protein</fullName>
    </submittedName>
</protein>
<gene>
    <name evidence="2" type="ORF">GCM10009129_00780</name>
</gene>
<dbReference type="RefSeq" id="WP_201504359.1">
    <property type="nucleotide sequence ID" value="NZ_BAAAFR010000001.1"/>
</dbReference>
<comment type="caution">
    <text evidence="2">The sequence shown here is derived from an EMBL/GenBank/DDBJ whole genome shotgun (WGS) entry which is preliminary data.</text>
</comment>
<dbReference type="EMBL" id="BAAAFR010000001">
    <property type="protein sequence ID" value="GAA0307559.1"/>
    <property type="molecule type" value="Genomic_DNA"/>
</dbReference>
<evidence type="ECO:0000256" key="1">
    <source>
        <dbReference type="SAM" id="MobiDB-lite"/>
    </source>
</evidence>
<reference evidence="2 3" key="1">
    <citation type="journal article" date="2019" name="Int. J. Syst. Evol. Microbiol.">
        <title>The Global Catalogue of Microorganisms (GCM) 10K type strain sequencing project: providing services to taxonomists for standard genome sequencing and annotation.</title>
        <authorList>
            <consortium name="The Broad Institute Genomics Platform"/>
            <consortium name="The Broad Institute Genome Sequencing Center for Infectious Disease"/>
            <person name="Wu L."/>
            <person name="Ma J."/>
        </authorList>
    </citation>
    <scope>NUCLEOTIDE SEQUENCE [LARGE SCALE GENOMIC DNA]</scope>
    <source>
        <strain evidence="2 3">JCM 16343</strain>
    </source>
</reference>